<dbReference type="GO" id="GO:0031509">
    <property type="term" value="P:subtelomeric heterochromatin formation"/>
    <property type="evidence" value="ECO:0007669"/>
    <property type="project" value="EnsemblFungi"/>
</dbReference>
<feature type="region of interest" description="Disordered" evidence="9">
    <location>
        <begin position="164"/>
        <end position="204"/>
    </location>
</feature>
<dbReference type="SUPFAM" id="SSF52113">
    <property type="entry name" value="BRCT domain"/>
    <property type="match status" value="1"/>
</dbReference>
<dbReference type="InterPro" id="IPR015280">
    <property type="entry name" value="Rap1_DNA-bd"/>
</dbReference>
<evidence type="ECO:0000256" key="7">
    <source>
        <dbReference type="ARBA" id="ARBA00023242"/>
    </source>
</evidence>
<keyword evidence="7 8" id="KW-0539">Nucleus</keyword>
<dbReference type="STRING" id="931890.G8JUQ4"/>
<dbReference type="PROSITE" id="PS51294">
    <property type="entry name" value="HTH_MYB"/>
    <property type="match status" value="1"/>
</dbReference>
<dbReference type="OrthoDB" id="435460at2759"/>
<dbReference type="GeneID" id="11472366"/>
<dbReference type="OMA" id="TENAWRD"/>
<dbReference type="GO" id="GO:0071169">
    <property type="term" value="P:establishment of protein localization to chromatin"/>
    <property type="evidence" value="ECO:0007669"/>
    <property type="project" value="EnsemblFungi"/>
</dbReference>
<dbReference type="GO" id="GO:0070187">
    <property type="term" value="C:shelterin complex"/>
    <property type="evidence" value="ECO:0007669"/>
    <property type="project" value="EnsemblFungi"/>
</dbReference>
<dbReference type="GO" id="GO:0017025">
    <property type="term" value="F:TBP-class protein binding"/>
    <property type="evidence" value="ECO:0007669"/>
    <property type="project" value="EnsemblFungi"/>
</dbReference>
<dbReference type="SMART" id="SM00717">
    <property type="entry name" value="SANT"/>
    <property type="match status" value="1"/>
</dbReference>
<comment type="function">
    <text evidence="8">Involved in the regulation of telomere length, clustering and has a specific role in telomere position effect (TPE).</text>
</comment>
<evidence type="ECO:0000259" key="12">
    <source>
        <dbReference type="PROSITE" id="PS51294"/>
    </source>
</evidence>
<feature type="domain" description="Myb-like" evidence="10">
    <location>
        <begin position="239"/>
        <end position="295"/>
    </location>
</feature>
<dbReference type="Gene3D" id="1.20.120.1480">
    <property type="match status" value="1"/>
</dbReference>
<dbReference type="InParanoid" id="G8JUQ4"/>
<dbReference type="GO" id="GO:0061629">
    <property type="term" value="F:RNA polymerase II-specific DNA-binding transcription factor binding"/>
    <property type="evidence" value="ECO:0007669"/>
    <property type="project" value="EnsemblFungi"/>
</dbReference>
<dbReference type="Proteomes" id="UP000006790">
    <property type="component" value="Chromosome 6"/>
</dbReference>
<reference evidence="14" key="1">
    <citation type="journal article" date="2012" name="G3 (Bethesda)">
        <title>Pichia sorbitophila, an interspecies yeast hybrid reveals early steps of genome resolution following polyploidization.</title>
        <authorList>
            <person name="Leh Louis V."/>
            <person name="Despons L."/>
            <person name="Friedrich A."/>
            <person name="Martin T."/>
            <person name="Durrens P."/>
            <person name="Casaregola S."/>
            <person name="Neuveglise C."/>
            <person name="Fairhead C."/>
            <person name="Marck C."/>
            <person name="Cruz J.A."/>
            <person name="Straub M.L."/>
            <person name="Kugler V."/>
            <person name="Sacerdot C."/>
            <person name="Uzunov Z."/>
            <person name="Thierry A."/>
            <person name="Weiss S."/>
            <person name="Bleykasten C."/>
            <person name="De Montigny J."/>
            <person name="Jacques N."/>
            <person name="Jung P."/>
            <person name="Lemaire M."/>
            <person name="Mallet S."/>
            <person name="Morel G."/>
            <person name="Richard G.F."/>
            <person name="Sarkar A."/>
            <person name="Savel G."/>
            <person name="Schacherer J."/>
            <person name="Seret M.L."/>
            <person name="Talla E."/>
            <person name="Samson G."/>
            <person name="Jubin C."/>
            <person name="Poulain J."/>
            <person name="Vacherie B."/>
            <person name="Barbe V."/>
            <person name="Pelletier E."/>
            <person name="Sherman D.J."/>
            <person name="Westhof E."/>
            <person name="Weissenbach J."/>
            <person name="Baret P.V."/>
            <person name="Wincker P."/>
            <person name="Gaillardin C."/>
            <person name="Dujon B."/>
            <person name="Souciet J.L."/>
        </authorList>
    </citation>
    <scope>NUCLEOTIDE SEQUENCE [LARGE SCALE GENOMIC DNA]</scope>
    <source>
        <strain evidence="14">CBS 270.75 / DBVPG 7215 / KCTC 17166 / NRRL Y-17582</strain>
    </source>
</reference>
<evidence type="ECO:0000256" key="6">
    <source>
        <dbReference type="ARBA" id="ARBA00023163"/>
    </source>
</evidence>
<dbReference type="Pfam" id="PF16589">
    <property type="entry name" value="BRCT_2"/>
    <property type="match status" value="1"/>
</dbReference>
<dbReference type="InterPro" id="IPR001005">
    <property type="entry name" value="SANT/Myb"/>
</dbReference>
<comment type="similarity">
    <text evidence="1 8">Belongs to the RAP1 family.</text>
</comment>
<dbReference type="Pfam" id="PF11626">
    <property type="entry name" value="Rap1_C"/>
    <property type="match status" value="1"/>
</dbReference>
<keyword evidence="3 8" id="KW-0779">Telomere</keyword>
<dbReference type="GO" id="GO:0005829">
    <property type="term" value="C:cytosol"/>
    <property type="evidence" value="ECO:0007669"/>
    <property type="project" value="EnsemblFungi"/>
</dbReference>
<keyword evidence="14" id="KW-1185">Reference proteome</keyword>
<dbReference type="PANTHER" id="PTHR16466:SF6">
    <property type="entry name" value="TELOMERIC REPEAT-BINDING FACTOR 2-INTERACTING PROTEIN 1"/>
    <property type="match status" value="1"/>
</dbReference>
<dbReference type="CDD" id="cd11655">
    <property type="entry name" value="rap1_myb-like"/>
    <property type="match status" value="2"/>
</dbReference>
<dbReference type="GO" id="GO:0000228">
    <property type="term" value="C:nuclear chromosome"/>
    <property type="evidence" value="ECO:0007669"/>
    <property type="project" value="EnsemblFungi"/>
</dbReference>
<evidence type="ECO:0000256" key="1">
    <source>
        <dbReference type="ARBA" id="ARBA00010467"/>
    </source>
</evidence>
<organism evidence="13 14">
    <name type="scientific">Eremothecium cymbalariae (strain CBS 270.75 / DBVPG 7215 / KCTC 17166 / NRRL Y-17582)</name>
    <name type="common">Yeast</name>
    <dbReference type="NCBI Taxonomy" id="931890"/>
    <lineage>
        <taxon>Eukaryota</taxon>
        <taxon>Fungi</taxon>
        <taxon>Dikarya</taxon>
        <taxon>Ascomycota</taxon>
        <taxon>Saccharomycotina</taxon>
        <taxon>Saccharomycetes</taxon>
        <taxon>Saccharomycetales</taxon>
        <taxon>Saccharomycetaceae</taxon>
        <taxon>Eremothecium</taxon>
    </lineage>
</organism>
<dbReference type="CDD" id="cd11653">
    <property type="entry name" value="rap1_RCT"/>
    <property type="match status" value="1"/>
</dbReference>
<dbReference type="GO" id="GO:0071919">
    <property type="term" value="P:G-quadruplex DNA formation"/>
    <property type="evidence" value="ECO:0007669"/>
    <property type="project" value="EnsemblFungi"/>
</dbReference>
<accession>G8JUQ4</accession>
<dbReference type="GO" id="GO:0008301">
    <property type="term" value="F:DNA binding, bending"/>
    <property type="evidence" value="ECO:0007669"/>
    <property type="project" value="EnsemblFungi"/>
</dbReference>
<feature type="domain" description="HTH myb-type" evidence="12">
    <location>
        <begin position="239"/>
        <end position="299"/>
    </location>
</feature>
<dbReference type="PROSITE" id="PS50090">
    <property type="entry name" value="MYB_LIKE"/>
    <property type="match status" value="1"/>
</dbReference>
<keyword evidence="4" id="KW-0805">Transcription regulation</keyword>
<dbReference type="GO" id="GO:0001094">
    <property type="term" value="F:TFIID-class transcription factor complex binding"/>
    <property type="evidence" value="ECO:0007669"/>
    <property type="project" value="EnsemblFungi"/>
</dbReference>
<dbReference type="InterPro" id="IPR009057">
    <property type="entry name" value="Homeodomain-like_sf"/>
</dbReference>
<dbReference type="InterPro" id="IPR039595">
    <property type="entry name" value="TE2IP/Rap1"/>
</dbReference>
<dbReference type="GO" id="GO:0000981">
    <property type="term" value="F:DNA-binding transcription factor activity, RNA polymerase II-specific"/>
    <property type="evidence" value="ECO:0007669"/>
    <property type="project" value="EnsemblFungi"/>
</dbReference>
<evidence type="ECO:0000256" key="5">
    <source>
        <dbReference type="ARBA" id="ARBA00023159"/>
    </source>
</evidence>
<sequence length="702" mass="79979">MSESQNDFETAPDHFSEELKSHHGIFHGLKFYFADDVNKDFYKSVVVKLGGAVLEEAPKDVKPDHYIVSHVNTFDLPTVDPLFLSNSAEQNTLLNIGPFILPPVNGGPQYEVDVGESDSRIDRRITHANGGHDDVDSAADVRQSLAHHDVASAAVAAAAAVSLTHPESSHARQEVKQIGRQKNATYGGHQKIEDPSQRDTTLEQETSLIQHDNNPGNSNSGFAAVGEAPKAVLTSSSNLPPHNKSSFTEEEDEFILDVVRKNPTRRTTHTLFDEISHYVPNHTGNSIRHRYRVYLSKRLNYVYKVDENGKLMRDEKGEFIKTDILPQGLKRKFTADEDYQLAVNIKKQFYKDIYQVDPDTGESLIRDDDEPSTVAKRKMVMDPTFIPGKEPGFDEYSVCDRRGPLSREFFKTYGEKHPSHTENAWRDRFRKFLLNYGIDEYISYYETERANNRIPEPMKNMTNRVKRPGPAPGNYNNAKKVKFMSPTAHQPSSASANHYTIPQDDLLDEETLSFITGLKRDLSRMESQQSQSPDVPFEYTQELAESIRNNFTMEETQFDNINPDEIPFPPQIATTDLFMPEFFHFATTREFLNKVHEIVNRTYHTSQAEKLVEDLRDECGIRKAFSTSILTALSGDLMVLPRYFLCAFRYSANPPMNVPGIWTKEDDEMLKNGSDDDMKLLIKKHGTGRIDMRKRFHQNDLV</sequence>
<evidence type="ECO:0000259" key="11">
    <source>
        <dbReference type="PROSITE" id="PS50172"/>
    </source>
</evidence>
<dbReference type="Gene3D" id="1.10.10.60">
    <property type="entry name" value="Homeodomain-like"/>
    <property type="match status" value="2"/>
</dbReference>
<dbReference type="InterPro" id="IPR017930">
    <property type="entry name" value="Myb_dom"/>
</dbReference>
<dbReference type="GO" id="GO:0031848">
    <property type="term" value="P:protection from non-homologous end joining at telomere"/>
    <property type="evidence" value="ECO:0007669"/>
    <property type="project" value="EnsemblFungi"/>
</dbReference>
<gene>
    <name evidence="13" type="ordered locus">Ecym_6463</name>
</gene>
<evidence type="ECO:0000313" key="14">
    <source>
        <dbReference type="Proteomes" id="UP000006790"/>
    </source>
</evidence>
<dbReference type="EMBL" id="CP002502">
    <property type="protein sequence ID" value="AET40834.1"/>
    <property type="molecule type" value="Genomic_DNA"/>
</dbReference>
<evidence type="ECO:0000256" key="3">
    <source>
        <dbReference type="ARBA" id="ARBA00022895"/>
    </source>
</evidence>
<dbReference type="GO" id="GO:0070200">
    <property type="term" value="P:establishment of protein localization to telomere"/>
    <property type="evidence" value="ECO:0007669"/>
    <property type="project" value="EnsemblFungi"/>
</dbReference>
<dbReference type="GO" id="GO:0030466">
    <property type="term" value="P:silent mating-type cassette heterochromatin formation"/>
    <property type="evidence" value="ECO:0007669"/>
    <property type="project" value="EnsemblFungi"/>
</dbReference>
<protein>
    <recommendedName>
        <fullName evidence="8">DNA-binding protein RAP1</fullName>
    </recommendedName>
</protein>
<dbReference type="SUPFAM" id="SSF46689">
    <property type="entry name" value="Homeodomain-like"/>
    <property type="match status" value="2"/>
</dbReference>
<dbReference type="PROSITE" id="PS50172">
    <property type="entry name" value="BRCT"/>
    <property type="match status" value="1"/>
</dbReference>
<dbReference type="InterPro" id="IPR021661">
    <property type="entry name" value="Rap1_C"/>
</dbReference>
<comment type="subunit">
    <text evidence="8">Homodimer.</text>
</comment>
<dbReference type="Gene3D" id="1.10.10.2170">
    <property type="match status" value="1"/>
</dbReference>
<dbReference type="AlphaFoldDB" id="G8JUQ4"/>
<dbReference type="eggNOG" id="ENOG502S85C">
    <property type="taxonomic scope" value="Eukaryota"/>
</dbReference>
<dbReference type="PANTHER" id="PTHR16466">
    <property type="entry name" value="TELOMERE REPEAT-BINDING FACTOR 2-INTERACTING PROTEIN 1"/>
    <property type="match status" value="1"/>
</dbReference>
<keyword evidence="2 8" id="KW-0158">Chromosome</keyword>
<comment type="subcellular location">
    <subcellularLocation>
        <location evidence="8">Nucleus</location>
    </subcellularLocation>
    <subcellularLocation>
        <location evidence="8">Chromosome</location>
        <location evidence="8">Telomere</location>
    </subcellularLocation>
</comment>
<evidence type="ECO:0000256" key="2">
    <source>
        <dbReference type="ARBA" id="ARBA00022454"/>
    </source>
</evidence>
<dbReference type="FunCoup" id="G8JUQ4">
    <property type="interactions" value="1730"/>
</dbReference>
<name>G8JUQ4_ERECY</name>
<dbReference type="HOGENOM" id="CLU_014729_0_0_1"/>
<feature type="compositionally biased region" description="Basic and acidic residues" evidence="9">
    <location>
        <begin position="167"/>
        <end position="177"/>
    </location>
</feature>
<dbReference type="Pfam" id="PF00249">
    <property type="entry name" value="Myb_DNA-binding"/>
    <property type="match status" value="1"/>
</dbReference>
<dbReference type="Pfam" id="PF09197">
    <property type="entry name" value="Rap1-DNA-bind"/>
    <property type="match status" value="1"/>
</dbReference>
<dbReference type="GO" id="GO:0003691">
    <property type="term" value="F:double-stranded telomeric DNA binding"/>
    <property type="evidence" value="ECO:0007669"/>
    <property type="project" value="EnsemblFungi"/>
</dbReference>
<keyword evidence="5" id="KW-0010">Activator</keyword>
<dbReference type="GO" id="GO:0042393">
    <property type="term" value="F:histone binding"/>
    <property type="evidence" value="ECO:0007669"/>
    <property type="project" value="EnsemblFungi"/>
</dbReference>
<keyword evidence="6" id="KW-0804">Transcription</keyword>
<dbReference type="GO" id="GO:0045944">
    <property type="term" value="P:positive regulation of transcription by RNA polymerase II"/>
    <property type="evidence" value="ECO:0007669"/>
    <property type="project" value="EnsemblFungi"/>
</dbReference>
<dbReference type="GO" id="GO:0000122">
    <property type="term" value="P:negative regulation of transcription by RNA polymerase II"/>
    <property type="evidence" value="ECO:0007669"/>
    <property type="project" value="EnsemblFungi"/>
</dbReference>
<evidence type="ECO:0000259" key="10">
    <source>
        <dbReference type="PROSITE" id="PS50090"/>
    </source>
</evidence>
<evidence type="ECO:0000313" key="13">
    <source>
        <dbReference type="EMBL" id="AET40834.1"/>
    </source>
</evidence>
<dbReference type="GO" id="GO:0031492">
    <property type="term" value="F:nucleosomal DNA binding"/>
    <property type="evidence" value="ECO:0007669"/>
    <property type="project" value="EnsemblFungi"/>
</dbReference>
<dbReference type="GO" id="GO:0061849">
    <property type="term" value="F:telomeric G-quadruplex DNA binding"/>
    <property type="evidence" value="ECO:0007669"/>
    <property type="project" value="EnsemblFungi"/>
</dbReference>
<dbReference type="GO" id="GO:0005667">
    <property type="term" value="C:transcription regulator complex"/>
    <property type="evidence" value="ECO:0007669"/>
    <property type="project" value="EnsemblFungi"/>
</dbReference>
<dbReference type="RefSeq" id="XP_003647651.1">
    <property type="nucleotide sequence ID" value="XM_003647603.1"/>
</dbReference>
<proteinExistence type="inferred from homology"/>
<dbReference type="InterPro" id="IPR038104">
    <property type="entry name" value="Rap1_C_sf"/>
</dbReference>
<dbReference type="GO" id="GO:0000987">
    <property type="term" value="F:cis-regulatory region sequence-specific DNA binding"/>
    <property type="evidence" value="ECO:0007669"/>
    <property type="project" value="EnsemblFungi"/>
</dbReference>
<evidence type="ECO:0000256" key="9">
    <source>
        <dbReference type="SAM" id="MobiDB-lite"/>
    </source>
</evidence>
<feature type="domain" description="BRCT" evidence="11">
    <location>
        <begin position="21"/>
        <end position="101"/>
    </location>
</feature>
<dbReference type="GO" id="GO:0006110">
    <property type="term" value="P:regulation of glycolytic process"/>
    <property type="evidence" value="ECO:0007669"/>
    <property type="project" value="EnsemblFungi"/>
</dbReference>
<dbReference type="Gene3D" id="3.40.50.10190">
    <property type="entry name" value="BRCT domain"/>
    <property type="match status" value="1"/>
</dbReference>
<dbReference type="GO" id="GO:0010833">
    <property type="term" value="P:telomere maintenance via telomere lengthening"/>
    <property type="evidence" value="ECO:0007669"/>
    <property type="project" value="UniProtKB-UniRule"/>
</dbReference>
<feature type="compositionally biased region" description="Basic and acidic residues" evidence="9">
    <location>
        <begin position="190"/>
        <end position="201"/>
    </location>
</feature>
<dbReference type="InterPro" id="IPR036420">
    <property type="entry name" value="BRCT_dom_sf"/>
</dbReference>
<dbReference type="InterPro" id="IPR001357">
    <property type="entry name" value="BRCT_dom"/>
</dbReference>
<dbReference type="KEGG" id="erc:Ecym_6463"/>
<evidence type="ECO:0000256" key="8">
    <source>
        <dbReference type="RuleBase" id="RU367107"/>
    </source>
</evidence>
<evidence type="ECO:0000256" key="4">
    <source>
        <dbReference type="ARBA" id="ARBA00023015"/>
    </source>
</evidence>